<accession>A0A060ZVD1</accession>
<feature type="transmembrane region" description="Helical" evidence="1">
    <location>
        <begin position="6"/>
        <end position="29"/>
    </location>
</feature>
<keyword evidence="1" id="KW-0812">Transmembrane</keyword>
<dbReference type="GeneID" id="32466583"/>
<reference evidence="2" key="1">
    <citation type="submission" date="2014-05" db="EMBL/GenBank/DDBJ databases">
        <authorList>
            <person name="Horn Fabian"/>
        </authorList>
    </citation>
    <scope>NUCLEOTIDE SEQUENCE</scope>
</reference>
<feature type="transmembrane region" description="Helical" evidence="1">
    <location>
        <begin position="50"/>
        <end position="71"/>
    </location>
</feature>
<evidence type="ECO:0000313" key="4">
    <source>
        <dbReference type="Proteomes" id="UP000756710"/>
    </source>
</evidence>
<dbReference type="EMBL" id="LK022848">
    <property type="protein sequence ID" value="CDR07027.1"/>
    <property type="molecule type" value="Genomic_DNA"/>
</dbReference>
<sequence length="165" mass="17442">MNVDPGSVLAVTALIGLPLSAGLLIVKVVHTMATRRVFFSRSAIGSRRGIEVMAISLSAGLLAYLSGFLTFDMDGSRAACLKAAGNPMPDEGPRGNVRLVESYLPLSRECRWSDGSHLELVPLGVNIVVFAAMTGMLAGVALLIRGRSHRPPVTSRTRQTGDPTA</sequence>
<organism evidence="2">
    <name type="scientific">Streptomyces iranensis</name>
    <dbReference type="NCBI Taxonomy" id="576784"/>
    <lineage>
        <taxon>Bacteria</taxon>
        <taxon>Bacillati</taxon>
        <taxon>Actinomycetota</taxon>
        <taxon>Actinomycetes</taxon>
        <taxon>Kitasatosporales</taxon>
        <taxon>Streptomycetaceae</taxon>
        <taxon>Streptomyces</taxon>
        <taxon>Streptomyces violaceusniger group</taxon>
    </lineage>
</organism>
<dbReference type="AlphaFoldDB" id="A0A060ZVD1"/>
<dbReference type="Proteomes" id="UP000756710">
    <property type="component" value="Unassembled WGS sequence"/>
</dbReference>
<name>A0A060ZVD1_9ACTN</name>
<evidence type="ECO:0000313" key="3">
    <source>
        <dbReference type="EMBL" id="MBP2067252.1"/>
    </source>
</evidence>
<dbReference type="RefSeq" id="WP_044570651.1">
    <property type="nucleotide sequence ID" value="NZ_BAABDR010000003.1"/>
</dbReference>
<protein>
    <submittedName>
        <fullName evidence="2">Uncharacterized protein</fullName>
    </submittedName>
</protein>
<keyword evidence="4" id="KW-1185">Reference proteome</keyword>
<dbReference type="HOGENOM" id="CLU_1609856_0_0_11"/>
<keyword evidence="1" id="KW-1133">Transmembrane helix</keyword>
<reference evidence="3 4" key="2">
    <citation type="submission" date="2021-03" db="EMBL/GenBank/DDBJ databases">
        <title>Genomic Encyclopedia of Type Strains, Phase IV (KMG-IV): sequencing the most valuable type-strain genomes for metagenomic binning, comparative biology and taxonomic classification.</title>
        <authorList>
            <person name="Goeker M."/>
        </authorList>
    </citation>
    <scope>NUCLEOTIDE SEQUENCE [LARGE SCALE GENOMIC DNA]</scope>
    <source>
        <strain evidence="3 4">DSM 41954</strain>
    </source>
</reference>
<proteinExistence type="predicted"/>
<feature type="transmembrane region" description="Helical" evidence="1">
    <location>
        <begin position="123"/>
        <end position="144"/>
    </location>
</feature>
<dbReference type="EMBL" id="JAGGLR010000029">
    <property type="protein sequence ID" value="MBP2067252.1"/>
    <property type="molecule type" value="Genomic_DNA"/>
</dbReference>
<evidence type="ECO:0000313" key="2">
    <source>
        <dbReference type="EMBL" id="CDR07027.1"/>
    </source>
</evidence>
<evidence type="ECO:0000256" key="1">
    <source>
        <dbReference type="SAM" id="Phobius"/>
    </source>
</evidence>
<keyword evidence="1" id="KW-0472">Membrane</keyword>
<gene>
    <name evidence="3" type="ORF">J2Z30_008318</name>
    <name evidence="2" type="ORF">SIRAN3869</name>
</gene>